<name>A0A811QQU2_9POAL</name>
<dbReference type="PANTHER" id="PTHR23155:SF1149">
    <property type="entry name" value="OS04G0620950 PROTEIN"/>
    <property type="match status" value="1"/>
</dbReference>
<dbReference type="InterPro" id="IPR044974">
    <property type="entry name" value="Disease_R_plants"/>
</dbReference>
<dbReference type="Gene3D" id="1.10.10.10">
    <property type="entry name" value="Winged helix-like DNA-binding domain superfamily/Winged helix DNA-binding domain"/>
    <property type="match status" value="1"/>
</dbReference>
<dbReference type="Gene3D" id="1.10.8.430">
    <property type="entry name" value="Helical domain of apoptotic protease-activating factors"/>
    <property type="match status" value="1"/>
</dbReference>
<feature type="domain" description="NB-ARC" evidence="7">
    <location>
        <begin position="211"/>
        <end position="386"/>
    </location>
</feature>
<evidence type="ECO:0000256" key="5">
    <source>
        <dbReference type="ARBA" id="ARBA00022821"/>
    </source>
</evidence>
<dbReference type="Pfam" id="PF25019">
    <property type="entry name" value="LRR_R13L1-DRL21"/>
    <property type="match status" value="1"/>
</dbReference>
<keyword evidence="2" id="KW-0433">Leucine-rich repeat</keyword>
<dbReference type="GO" id="GO:0009626">
    <property type="term" value="P:plant-type hypersensitive response"/>
    <property type="evidence" value="ECO:0007669"/>
    <property type="project" value="UniProtKB-ARBA"/>
</dbReference>
<feature type="signal peptide" evidence="6">
    <location>
        <begin position="1"/>
        <end position="21"/>
    </location>
</feature>
<evidence type="ECO:0000313" key="12">
    <source>
        <dbReference type="Proteomes" id="UP000604825"/>
    </source>
</evidence>
<feature type="domain" description="Disease resistance protein winged helix" evidence="9">
    <location>
        <begin position="469"/>
        <end position="534"/>
    </location>
</feature>
<dbReference type="SUPFAM" id="SSF52058">
    <property type="entry name" value="L domain-like"/>
    <property type="match status" value="1"/>
</dbReference>
<dbReference type="Pfam" id="PF18052">
    <property type="entry name" value="Rx_N"/>
    <property type="match status" value="1"/>
</dbReference>
<dbReference type="GO" id="GO:0043531">
    <property type="term" value="F:ADP binding"/>
    <property type="evidence" value="ECO:0007669"/>
    <property type="project" value="InterPro"/>
</dbReference>
<evidence type="ECO:0000259" key="10">
    <source>
        <dbReference type="Pfam" id="PF25019"/>
    </source>
</evidence>
<dbReference type="Gene3D" id="3.40.50.300">
    <property type="entry name" value="P-loop containing nucleotide triphosphate hydrolases"/>
    <property type="match status" value="1"/>
</dbReference>
<evidence type="ECO:0000256" key="3">
    <source>
        <dbReference type="ARBA" id="ARBA00022737"/>
    </source>
</evidence>
<dbReference type="InterPro" id="IPR056789">
    <property type="entry name" value="LRR_R13L1-DRL21"/>
</dbReference>
<reference evidence="11" key="1">
    <citation type="submission" date="2020-10" db="EMBL/GenBank/DDBJ databases">
        <authorList>
            <person name="Han B."/>
            <person name="Lu T."/>
            <person name="Zhao Q."/>
            <person name="Huang X."/>
            <person name="Zhao Y."/>
        </authorList>
    </citation>
    <scope>NUCLEOTIDE SEQUENCE</scope>
</reference>
<evidence type="ECO:0000313" key="11">
    <source>
        <dbReference type="EMBL" id="CAD6258409.1"/>
    </source>
</evidence>
<dbReference type="Proteomes" id="UP000604825">
    <property type="component" value="Unassembled WGS sequence"/>
</dbReference>
<dbReference type="GO" id="GO:0042742">
    <property type="term" value="P:defense response to bacterium"/>
    <property type="evidence" value="ECO:0007669"/>
    <property type="project" value="UniProtKB-ARBA"/>
</dbReference>
<evidence type="ECO:0000256" key="1">
    <source>
        <dbReference type="ARBA" id="ARBA00008894"/>
    </source>
</evidence>
<dbReference type="InterPro" id="IPR058922">
    <property type="entry name" value="WHD_DRP"/>
</dbReference>
<keyword evidence="12" id="KW-1185">Reference proteome</keyword>
<sequence>MGVVGAVVDAAICWLVQSILGSFFTEKMEAWARGVGLADDVENLKSEMRNVEMVLAAAEGRRIENKPLARSLHDLKELLYDAEDVMDELDYYRLQQQIEQGEGCTDPEESSVSSSTPSLQLACTSATSRIVGWCRRDRKRKREEEPTYSTISERIRGMVDHLGKLRSSVREVLQLEISRPITMANQSQCVVRNTRLTTSFPVEDKVYGRDTERDKIVDLLIKGKSSDLRVLPIVGIGGVGKTTLARFVYGDRRIKKHFDLRMWVCVSTNFDTMRLTREILEHVCTDRQQFEKITNFNVLQDILLKNLENKRFLLVFDDMWEEKDRRGWFSLLAPLKHNHVPGCMILATTRRPSVAKMIETMDSVSVKGLDEKEFWLFFKACAFGNESHEGHPNLQSIGQHIVKALKGCPLAARSVGALLNKDITYEHWRTVQNKWKSLQEDTDDILPILKLSYDFLPVHLQQCFSYCSLFPEDYRINGENLVRAWISQNFVQCEDPTKRLEETGKQYLDNLVDLGFFQKVDSDYVMHDLMHEMAQMVSLTEYATINGSKSMAIKPSVRHLSIITTAYEKDGHYSIPCDKFENILENIGSSEKLRTLIVFGRSSIHLLRLLHTLCMKSKSLRVVRIYVTHNDVGSTISFLNPCHLRYLEFIGVFSTTYFWQNIDLEKNIVLPQALTKFYHLQFFNVDIGSNISVPTSMNNLINLRSIVGHEKVHSEIAGVGKLTSLQGLKLKVRSVDEFDIRQLRSMTKLLTLEISQLENVKTKEQASGARLIDKEYLQELSLSWNDISVGLDPCTARKTEDVLEGLQPHENLKSLRITGYNGVNSPAWLAGNMFIKMLQILHLENCNEWRILPLQLLPFLRKLKMIRMWNLMEISIPSLEELVLIEMPRLEKCLGTYGVELTSKLRELGNPSTGRNAGTQGFEVNGPASCERVVSSFSGELGVDYNAKTRKMQRADGSSIFAFTGGTECVSI</sequence>
<evidence type="ECO:0000256" key="6">
    <source>
        <dbReference type="SAM" id="SignalP"/>
    </source>
</evidence>
<dbReference type="Gene3D" id="1.20.5.4130">
    <property type="match status" value="1"/>
</dbReference>
<dbReference type="PANTHER" id="PTHR23155">
    <property type="entry name" value="DISEASE RESISTANCE PROTEIN RP"/>
    <property type="match status" value="1"/>
</dbReference>
<feature type="chain" id="PRO_5032984995" evidence="6">
    <location>
        <begin position="22"/>
        <end position="972"/>
    </location>
</feature>
<evidence type="ECO:0000259" key="9">
    <source>
        <dbReference type="Pfam" id="PF23559"/>
    </source>
</evidence>
<dbReference type="SUPFAM" id="SSF52540">
    <property type="entry name" value="P-loop containing nucleoside triphosphate hydrolases"/>
    <property type="match status" value="1"/>
</dbReference>
<feature type="domain" description="R13L1/DRL21-like LRR repeat region" evidence="10">
    <location>
        <begin position="740"/>
        <end position="868"/>
    </location>
</feature>
<dbReference type="OrthoDB" id="603156at2759"/>
<gene>
    <name evidence="11" type="ORF">NCGR_LOCUS41884</name>
</gene>
<dbReference type="Pfam" id="PF00931">
    <property type="entry name" value="NB-ARC"/>
    <property type="match status" value="1"/>
</dbReference>
<accession>A0A811QQU2</accession>
<dbReference type="EMBL" id="CAJGYO010000010">
    <property type="protein sequence ID" value="CAD6258409.1"/>
    <property type="molecule type" value="Genomic_DNA"/>
</dbReference>
<evidence type="ECO:0000256" key="2">
    <source>
        <dbReference type="ARBA" id="ARBA00022614"/>
    </source>
</evidence>
<keyword evidence="4" id="KW-0547">Nucleotide-binding</keyword>
<comment type="similarity">
    <text evidence="1">Belongs to the disease resistance NB-LRR family.</text>
</comment>
<dbReference type="Gene3D" id="3.80.10.10">
    <property type="entry name" value="Ribonuclease Inhibitor"/>
    <property type="match status" value="1"/>
</dbReference>
<comment type="caution">
    <text evidence="11">The sequence shown here is derived from an EMBL/GenBank/DDBJ whole genome shotgun (WGS) entry which is preliminary data.</text>
</comment>
<dbReference type="InterPro" id="IPR036388">
    <property type="entry name" value="WH-like_DNA-bd_sf"/>
</dbReference>
<proteinExistence type="inferred from homology"/>
<evidence type="ECO:0000259" key="8">
    <source>
        <dbReference type="Pfam" id="PF18052"/>
    </source>
</evidence>
<dbReference type="FunFam" id="1.10.10.10:FF:000322">
    <property type="entry name" value="Probable disease resistance protein At1g63360"/>
    <property type="match status" value="1"/>
</dbReference>
<evidence type="ECO:0000256" key="4">
    <source>
        <dbReference type="ARBA" id="ARBA00022741"/>
    </source>
</evidence>
<dbReference type="InterPro" id="IPR032675">
    <property type="entry name" value="LRR_dom_sf"/>
</dbReference>
<dbReference type="GO" id="GO:0002758">
    <property type="term" value="P:innate immune response-activating signaling pathway"/>
    <property type="evidence" value="ECO:0007669"/>
    <property type="project" value="UniProtKB-ARBA"/>
</dbReference>
<keyword evidence="5" id="KW-0611">Plant defense</keyword>
<dbReference type="AlphaFoldDB" id="A0A811QQU2"/>
<dbReference type="FunFam" id="3.40.50.300:FF:001091">
    <property type="entry name" value="Probable disease resistance protein At1g61300"/>
    <property type="match status" value="1"/>
</dbReference>
<feature type="domain" description="Disease resistance N-terminal" evidence="8">
    <location>
        <begin position="20"/>
        <end position="104"/>
    </location>
</feature>
<protein>
    <submittedName>
        <fullName evidence="11">Uncharacterized protein</fullName>
    </submittedName>
</protein>
<dbReference type="Pfam" id="PF23559">
    <property type="entry name" value="WHD_DRP"/>
    <property type="match status" value="1"/>
</dbReference>
<keyword evidence="6" id="KW-0732">Signal</keyword>
<dbReference type="InterPro" id="IPR041118">
    <property type="entry name" value="Rx_N"/>
</dbReference>
<organism evidence="11 12">
    <name type="scientific">Miscanthus lutarioriparius</name>
    <dbReference type="NCBI Taxonomy" id="422564"/>
    <lineage>
        <taxon>Eukaryota</taxon>
        <taxon>Viridiplantae</taxon>
        <taxon>Streptophyta</taxon>
        <taxon>Embryophyta</taxon>
        <taxon>Tracheophyta</taxon>
        <taxon>Spermatophyta</taxon>
        <taxon>Magnoliopsida</taxon>
        <taxon>Liliopsida</taxon>
        <taxon>Poales</taxon>
        <taxon>Poaceae</taxon>
        <taxon>PACMAD clade</taxon>
        <taxon>Panicoideae</taxon>
        <taxon>Andropogonodae</taxon>
        <taxon>Andropogoneae</taxon>
        <taxon>Saccharinae</taxon>
        <taxon>Miscanthus</taxon>
    </lineage>
</organism>
<dbReference type="InterPro" id="IPR042197">
    <property type="entry name" value="Apaf_helical"/>
</dbReference>
<dbReference type="PRINTS" id="PR00364">
    <property type="entry name" value="DISEASERSIST"/>
</dbReference>
<keyword evidence="3" id="KW-0677">Repeat</keyword>
<evidence type="ECO:0000259" key="7">
    <source>
        <dbReference type="Pfam" id="PF00931"/>
    </source>
</evidence>
<dbReference type="InterPro" id="IPR027417">
    <property type="entry name" value="P-loop_NTPase"/>
</dbReference>
<dbReference type="InterPro" id="IPR002182">
    <property type="entry name" value="NB-ARC"/>
</dbReference>